<comment type="caution">
    <text evidence="1">The sequence shown here is derived from an EMBL/GenBank/DDBJ whole genome shotgun (WGS) entry which is preliminary data.</text>
</comment>
<evidence type="ECO:0008006" key="3">
    <source>
        <dbReference type="Google" id="ProtNLM"/>
    </source>
</evidence>
<gene>
    <name evidence="1" type="ORF">FJZ47_14840</name>
</gene>
<name>A0A938B394_UNCTE</name>
<evidence type="ECO:0000313" key="2">
    <source>
        <dbReference type="Proteomes" id="UP000712673"/>
    </source>
</evidence>
<accession>A0A938B394</accession>
<dbReference type="Gene3D" id="3.10.105.10">
    <property type="entry name" value="Dipeptide-binding Protein, Domain 3"/>
    <property type="match status" value="1"/>
</dbReference>
<dbReference type="Proteomes" id="UP000712673">
    <property type="component" value="Unassembled WGS sequence"/>
</dbReference>
<proteinExistence type="predicted"/>
<dbReference type="AlphaFoldDB" id="A0A938B394"/>
<reference evidence="1" key="1">
    <citation type="submission" date="2019-03" db="EMBL/GenBank/DDBJ databases">
        <title>Lake Tanganyika Metagenome-Assembled Genomes (MAGs).</title>
        <authorList>
            <person name="Tran P."/>
        </authorList>
    </citation>
    <scope>NUCLEOTIDE SEQUENCE</scope>
    <source>
        <strain evidence="1">K_DeepCast_65m_m2_066</strain>
    </source>
</reference>
<evidence type="ECO:0000313" key="1">
    <source>
        <dbReference type="EMBL" id="MBM3225061.1"/>
    </source>
</evidence>
<dbReference type="SUPFAM" id="SSF53850">
    <property type="entry name" value="Periplasmic binding protein-like II"/>
    <property type="match status" value="1"/>
</dbReference>
<sequence>MTRIDNYFLSTGTYTDFNIPEIDAMFKEQEKESDPKKREVLLHKIQQIAYDRALFIPLYAWVWHSGVGPRVADASLGKIPLFYYTGPFEDMKLKGQ</sequence>
<protein>
    <recommendedName>
        <fullName evidence="3">Solute-binding protein family 5 domain-containing protein</fullName>
    </recommendedName>
</protein>
<organism evidence="1 2">
    <name type="scientific">Tectimicrobiota bacterium</name>
    <dbReference type="NCBI Taxonomy" id="2528274"/>
    <lineage>
        <taxon>Bacteria</taxon>
        <taxon>Pseudomonadati</taxon>
        <taxon>Nitrospinota/Tectimicrobiota group</taxon>
        <taxon>Candidatus Tectimicrobiota</taxon>
    </lineage>
</organism>
<dbReference type="EMBL" id="VGLS01000470">
    <property type="protein sequence ID" value="MBM3225061.1"/>
    <property type="molecule type" value="Genomic_DNA"/>
</dbReference>